<evidence type="ECO:0000259" key="12">
    <source>
        <dbReference type="Pfam" id="PF02581"/>
    </source>
</evidence>
<comment type="pathway">
    <text evidence="1 9 11">Cofactor biosynthesis; thiamine diphosphate biosynthesis; thiamine phosphate from 4-amino-2-methyl-5-diphosphomethylpyrimidine and 4-methyl-5-(2-phosphoethyl)-thiazole: step 1/1.</text>
</comment>
<feature type="binding site" evidence="9">
    <location>
        <begin position="136"/>
        <end position="138"/>
    </location>
    <ligand>
        <name>2-[(2R,5Z)-2-carboxy-4-methylthiazol-5(2H)-ylidene]ethyl phosphate</name>
        <dbReference type="ChEBI" id="CHEBI:62899"/>
    </ligand>
</feature>
<dbReference type="CDD" id="cd00564">
    <property type="entry name" value="TMP_TenI"/>
    <property type="match status" value="1"/>
</dbReference>
<keyword evidence="2 9" id="KW-0808">Transferase</keyword>
<dbReference type="Pfam" id="PF02581">
    <property type="entry name" value="TMP-TENI"/>
    <property type="match status" value="1"/>
</dbReference>
<evidence type="ECO:0000256" key="5">
    <source>
        <dbReference type="ARBA" id="ARBA00022977"/>
    </source>
</evidence>
<feature type="binding site" evidence="9">
    <location>
        <position position="167"/>
    </location>
    <ligand>
        <name>2-[(2R,5Z)-2-carboxy-4-methylthiazol-5(2H)-ylidene]ethyl phosphate</name>
        <dbReference type="ChEBI" id="CHEBI:62899"/>
    </ligand>
</feature>
<comment type="similarity">
    <text evidence="9 10">Belongs to the thiamine-phosphate synthase family.</text>
</comment>
<evidence type="ECO:0000256" key="1">
    <source>
        <dbReference type="ARBA" id="ARBA00005165"/>
    </source>
</evidence>
<organism evidence="13 14">
    <name type="scientific">Dentiradicibacter hellwigii</name>
    <dbReference type="NCBI Taxonomy" id="3149053"/>
    <lineage>
        <taxon>Bacteria</taxon>
        <taxon>Pseudomonadati</taxon>
        <taxon>Pseudomonadota</taxon>
        <taxon>Betaproteobacteria</taxon>
        <taxon>Rhodocyclales</taxon>
        <taxon>Rhodocyclaceae</taxon>
        <taxon>Dentiradicibacter</taxon>
    </lineage>
</organism>
<keyword evidence="14" id="KW-1185">Reference proteome</keyword>
<dbReference type="HAMAP" id="MF_00097">
    <property type="entry name" value="TMP_synthase"/>
    <property type="match status" value="1"/>
</dbReference>
<evidence type="ECO:0000256" key="2">
    <source>
        <dbReference type="ARBA" id="ARBA00022679"/>
    </source>
</evidence>
<feature type="binding site" evidence="9">
    <location>
        <begin position="187"/>
        <end position="188"/>
    </location>
    <ligand>
        <name>2-[(2R,5Z)-2-carboxy-4-methylthiazol-5(2H)-ylidene]ethyl phosphate</name>
        <dbReference type="ChEBI" id="CHEBI:62899"/>
    </ligand>
</feature>
<comment type="catalytic activity">
    <reaction evidence="8 9 10">
        <text>2-[(2R,5Z)-2-carboxy-4-methylthiazol-5(2H)-ylidene]ethyl phosphate + 4-amino-2-methyl-5-(diphosphooxymethyl)pyrimidine + 2 H(+) = thiamine phosphate + CO2 + diphosphate</text>
        <dbReference type="Rhea" id="RHEA:47844"/>
        <dbReference type="ChEBI" id="CHEBI:15378"/>
        <dbReference type="ChEBI" id="CHEBI:16526"/>
        <dbReference type="ChEBI" id="CHEBI:33019"/>
        <dbReference type="ChEBI" id="CHEBI:37575"/>
        <dbReference type="ChEBI" id="CHEBI:57841"/>
        <dbReference type="ChEBI" id="CHEBI:62899"/>
        <dbReference type="EC" id="2.5.1.3"/>
    </reaction>
</comment>
<dbReference type="EC" id="2.5.1.3" evidence="9"/>
<feature type="binding site" evidence="9">
    <location>
        <position position="72"/>
    </location>
    <ligand>
        <name>Mg(2+)</name>
        <dbReference type="ChEBI" id="CHEBI:18420"/>
    </ligand>
</feature>
<dbReference type="SUPFAM" id="SSF51391">
    <property type="entry name" value="Thiamin phosphate synthase"/>
    <property type="match status" value="1"/>
</dbReference>
<comment type="cofactor">
    <cofactor evidence="9">
        <name>Mg(2+)</name>
        <dbReference type="ChEBI" id="CHEBI:18420"/>
    </cofactor>
    <text evidence="9">Binds 1 Mg(2+) ion per subunit.</text>
</comment>
<dbReference type="InterPro" id="IPR036206">
    <property type="entry name" value="ThiamineP_synth_sf"/>
</dbReference>
<keyword evidence="4 9" id="KW-0460">Magnesium</keyword>
<keyword evidence="3 9" id="KW-0479">Metal-binding</keyword>
<comment type="catalytic activity">
    <reaction evidence="6 9 10">
        <text>4-methyl-5-(2-phosphooxyethyl)-thiazole + 4-amino-2-methyl-5-(diphosphooxymethyl)pyrimidine + H(+) = thiamine phosphate + diphosphate</text>
        <dbReference type="Rhea" id="RHEA:22328"/>
        <dbReference type="ChEBI" id="CHEBI:15378"/>
        <dbReference type="ChEBI" id="CHEBI:33019"/>
        <dbReference type="ChEBI" id="CHEBI:37575"/>
        <dbReference type="ChEBI" id="CHEBI:57841"/>
        <dbReference type="ChEBI" id="CHEBI:58296"/>
        <dbReference type="EC" id="2.5.1.3"/>
    </reaction>
</comment>
<feature type="binding site" evidence="9">
    <location>
        <position position="110"/>
    </location>
    <ligand>
        <name>4-amino-2-methyl-5-(diphosphooxymethyl)pyrimidine</name>
        <dbReference type="ChEBI" id="CHEBI:57841"/>
    </ligand>
</feature>
<keyword evidence="5 9" id="KW-0784">Thiamine biosynthesis</keyword>
<evidence type="ECO:0000313" key="14">
    <source>
        <dbReference type="Proteomes" id="UP001574673"/>
    </source>
</evidence>
<evidence type="ECO:0000256" key="10">
    <source>
        <dbReference type="RuleBase" id="RU003826"/>
    </source>
</evidence>
<comment type="caution">
    <text evidence="9">Lacks conserved residue(s) required for the propagation of feature annotation.</text>
</comment>
<name>A0ABV4UF86_9RHOO</name>
<feature type="binding site" evidence="9">
    <location>
        <position position="139"/>
    </location>
    <ligand>
        <name>4-amino-2-methyl-5-(diphosphooxymethyl)pyrimidine</name>
        <dbReference type="ChEBI" id="CHEBI:57841"/>
    </ligand>
</feature>
<sequence length="223" mass="22368">MKKLDLSLYLVLDPDLCGSPDGMVRTARLAAENGATAVQLRAPHWKKKQWLETARKLKAALSPLGVPLIINDQVDVALAADADGVHVGQDDLPAADVRRLIGPDKLLGVSVSDFSELAAVPATGVDYLGVGPVFPTGTKPDAGAALGIAGLGKLAAATALPVVAIGGIRSVHCGELLAAGVRGVAVVSAICGQPDPAQASAALAVALATALKTAPAACRLNAG</sequence>
<dbReference type="Proteomes" id="UP001574673">
    <property type="component" value="Unassembled WGS sequence"/>
</dbReference>
<feature type="domain" description="Thiamine phosphate synthase/TenI" evidence="12">
    <location>
        <begin position="8"/>
        <end position="190"/>
    </location>
</feature>
<protein>
    <recommendedName>
        <fullName evidence="9">Thiamine-phosphate synthase</fullName>
        <shortName evidence="9">TP synthase</shortName>
        <shortName evidence="9">TPS</shortName>
        <ecNumber evidence="9">2.5.1.3</ecNumber>
    </recommendedName>
    <alternativeName>
        <fullName evidence="9">Thiamine-phosphate pyrophosphorylase</fullName>
        <shortName evidence="9">TMP pyrophosphorylase</shortName>
        <shortName evidence="9">TMP-PPase</shortName>
    </alternativeName>
</protein>
<evidence type="ECO:0000256" key="6">
    <source>
        <dbReference type="ARBA" id="ARBA00047334"/>
    </source>
</evidence>
<dbReference type="InterPro" id="IPR013785">
    <property type="entry name" value="Aldolase_TIM"/>
</dbReference>
<feature type="binding site" evidence="9">
    <location>
        <position position="91"/>
    </location>
    <ligand>
        <name>Mg(2+)</name>
        <dbReference type="ChEBI" id="CHEBI:18420"/>
    </ligand>
</feature>
<comment type="function">
    <text evidence="9">Condenses 4-methyl-5-(beta-hydroxyethyl)thiazole monophosphate (THZ-P) and 2-methyl-4-amino-5-hydroxymethyl pyrimidine pyrophosphate (HMP-PP) to form thiamine monophosphate (TMP).</text>
</comment>
<comment type="catalytic activity">
    <reaction evidence="7 9 10">
        <text>2-(2-carboxy-4-methylthiazol-5-yl)ethyl phosphate + 4-amino-2-methyl-5-(diphosphooxymethyl)pyrimidine + 2 H(+) = thiamine phosphate + CO2 + diphosphate</text>
        <dbReference type="Rhea" id="RHEA:47848"/>
        <dbReference type="ChEBI" id="CHEBI:15378"/>
        <dbReference type="ChEBI" id="CHEBI:16526"/>
        <dbReference type="ChEBI" id="CHEBI:33019"/>
        <dbReference type="ChEBI" id="CHEBI:37575"/>
        <dbReference type="ChEBI" id="CHEBI:57841"/>
        <dbReference type="ChEBI" id="CHEBI:62890"/>
        <dbReference type="EC" id="2.5.1.3"/>
    </reaction>
</comment>
<reference evidence="14" key="1">
    <citation type="submission" date="2024-06" db="EMBL/GenBank/DDBJ databases">
        <title>Radixoralia hellwigii gen. nov., sp nov., isolated from a root canal in the human oral cavity.</title>
        <authorList>
            <person name="Bartsch S."/>
            <person name="Wittmer A."/>
            <person name="Schulz A.-K."/>
            <person name="Neumann-Schaal M."/>
            <person name="Wolf J."/>
            <person name="Gronow S."/>
            <person name="Tennert C."/>
            <person name="Haecker G."/>
            <person name="Cieplik F."/>
            <person name="Al-Ahmad A."/>
        </authorList>
    </citation>
    <scope>NUCLEOTIDE SEQUENCE [LARGE SCALE GENOMIC DNA]</scope>
    <source>
        <strain evidence="14">Wk13</strain>
    </source>
</reference>
<dbReference type="RefSeq" id="WP_418891314.1">
    <property type="nucleotide sequence ID" value="NZ_JBEUWX010000002.1"/>
</dbReference>
<feature type="binding site" evidence="9">
    <location>
        <position position="71"/>
    </location>
    <ligand>
        <name>4-amino-2-methyl-5-(diphosphooxymethyl)pyrimidine</name>
        <dbReference type="ChEBI" id="CHEBI:57841"/>
    </ligand>
</feature>
<dbReference type="GO" id="GO:0004789">
    <property type="term" value="F:thiamine-phosphate diphosphorylase activity"/>
    <property type="evidence" value="ECO:0007669"/>
    <property type="project" value="UniProtKB-EC"/>
</dbReference>
<dbReference type="InterPro" id="IPR022998">
    <property type="entry name" value="ThiamineP_synth_TenI"/>
</dbReference>
<dbReference type="Gene3D" id="3.20.20.70">
    <property type="entry name" value="Aldolase class I"/>
    <property type="match status" value="1"/>
</dbReference>
<dbReference type="PANTHER" id="PTHR20857:SF15">
    <property type="entry name" value="THIAMINE-PHOSPHATE SYNTHASE"/>
    <property type="match status" value="1"/>
</dbReference>
<accession>A0ABV4UF86</accession>
<dbReference type="PANTHER" id="PTHR20857">
    <property type="entry name" value="THIAMINE-PHOSPHATE PYROPHOSPHORYLASE"/>
    <property type="match status" value="1"/>
</dbReference>
<dbReference type="EMBL" id="JBEUWX010000002">
    <property type="protein sequence ID" value="MFA9950247.1"/>
    <property type="molecule type" value="Genomic_DNA"/>
</dbReference>
<evidence type="ECO:0000313" key="13">
    <source>
        <dbReference type="EMBL" id="MFA9950247.1"/>
    </source>
</evidence>
<evidence type="ECO:0000256" key="3">
    <source>
        <dbReference type="ARBA" id="ARBA00022723"/>
    </source>
</evidence>
<gene>
    <name evidence="9 13" type="primary">thiE</name>
    <name evidence="13" type="ORF">ABCS64_07935</name>
</gene>
<dbReference type="NCBIfam" id="TIGR00693">
    <property type="entry name" value="thiE"/>
    <property type="match status" value="1"/>
</dbReference>
<proteinExistence type="inferred from homology"/>
<evidence type="ECO:0000256" key="4">
    <source>
        <dbReference type="ARBA" id="ARBA00022842"/>
    </source>
</evidence>
<evidence type="ECO:0000256" key="8">
    <source>
        <dbReference type="ARBA" id="ARBA00047883"/>
    </source>
</evidence>
<dbReference type="InterPro" id="IPR034291">
    <property type="entry name" value="TMP_synthase"/>
</dbReference>
<evidence type="ECO:0000256" key="9">
    <source>
        <dbReference type="HAMAP-Rule" id="MF_00097"/>
    </source>
</evidence>
<comment type="caution">
    <text evidence="13">The sequence shown here is derived from an EMBL/GenBank/DDBJ whole genome shotgun (WGS) entry which is preliminary data.</text>
</comment>
<evidence type="ECO:0000256" key="7">
    <source>
        <dbReference type="ARBA" id="ARBA00047851"/>
    </source>
</evidence>
<evidence type="ECO:0000256" key="11">
    <source>
        <dbReference type="RuleBase" id="RU004253"/>
    </source>
</evidence>